<accession>A0A9W9CQF5</accession>
<protein>
    <submittedName>
        <fullName evidence="1">Uncharacterized protein</fullName>
    </submittedName>
</protein>
<evidence type="ECO:0000313" key="1">
    <source>
        <dbReference type="EMBL" id="KAJ4374844.1"/>
    </source>
</evidence>
<organism evidence="1 2">
    <name type="scientific">Neocucurbitaria cava</name>
    <dbReference type="NCBI Taxonomy" id="798079"/>
    <lineage>
        <taxon>Eukaryota</taxon>
        <taxon>Fungi</taxon>
        <taxon>Dikarya</taxon>
        <taxon>Ascomycota</taxon>
        <taxon>Pezizomycotina</taxon>
        <taxon>Dothideomycetes</taxon>
        <taxon>Pleosporomycetidae</taxon>
        <taxon>Pleosporales</taxon>
        <taxon>Pleosporineae</taxon>
        <taxon>Cucurbitariaceae</taxon>
        <taxon>Neocucurbitaria</taxon>
    </lineage>
</organism>
<comment type="caution">
    <text evidence="1">The sequence shown here is derived from an EMBL/GenBank/DDBJ whole genome shotgun (WGS) entry which is preliminary data.</text>
</comment>
<proteinExistence type="predicted"/>
<gene>
    <name evidence="1" type="ORF">N0V83_001922</name>
</gene>
<keyword evidence="2" id="KW-1185">Reference proteome</keyword>
<dbReference type="EMBL" id="JAPEUY010000003">
    <property type="protein sequence ID" value="KAJ4374844.1"/>
    <property type="molecule type" value="Genomic_DNA"/>
</dbReference>
<dbReference type="AlphaFoldDB" id="A0A9W9CQF5"/>
<sequence>MGGLFWIVFGFVEKLNEALDGDGFVGKMDRAFCCFLWGVSSPPSVLLNPFEESTAGTDYSFVDVISIIAAGDDKI</sequence>
<name>A0A9W9CQF5_9PLEO</name>
<reference evidence="1" key="1">
    <citation type="submission" date="2022-10" db="EMBL/GenBank/DDBJ databases">
        <title>Tapping the CABI collections for fungal endophytes: first genome assemblies for Collariella, Neodidymelliopsis, Ascochyta clinopodiicola, Didymella pomorum, Didymosphaeria variabile, Neocosmospora piperis and Neocucurbitaria cava.</title>
        <authorList>
            <person name="Hill R."/>
        </authorList>
    </citation>
    <scope>NUCLEOTIDE SEQUENCE</scope>
    <source>
        <strain evidence="1">IMI 356814</strain>
    </source>
</reference>
<dbReference type="Proteomes" id="UP001140560">
    <property type="component" value="Unassembled WGS sequence"/>
</dbReference>
<evidence type="ECO:0000313" key="2">
    <source>
        <dbReference type="Proteomes" id="UP001140560"/>
    </source>
</evidence>